<dbReference type="PANTHER" id="PTHR42792">
    <property type="entry name" value="FLAGELLIN"/>
    <property type="match status" value="1"/>
</dbReference>
<keyword evidence="2" id="KW-0966">Cell projection</keyword>
<keyword evidence="3" id="KW-1185">Reference proteome</keyword>
<dbReference type="RefSeq" id="WP_305733344.1">
    <property type="nucleotide sequence ID" value="NZ_OW150024.1"/>
</dbReference>
<dbReference type="InterPro" id="IPR001029">
    <property type="entry name" value="Flagellin_N"/>
</dbReference>
<accession>A0ABM9DBK1</accession>
<feature type="domain" description="Flagellin N-terminal" evidence="1">
    <location>
        <begin position="15"/>
        <end position="139"/>
    </location>
</feature>
<proteinExistence type="predicted"/>
<dbReference type="SUPFAM" id="SSF64518">
    <property type="entry name" value="Phase 1 flagellin"/>
    <property type="match status" value="1"/>
</dbReference>
<evidence type="ECO:0000313" key="2">
    <source>
        <dbReference type="EMBL" id="CAH2032603.1"/>
    </source>
</evidence>
<dbReference type="Proteomes" id="UP001295463">
    <property type="component" value="Chromosome"/>
</dbReference>
<dbReference type="Pfam" id="PF00669">
    <property type="entry name" value="Flagellin_N"/>
    <property type="match status" value="1"/>
</dbReference>
<reference evidence="2 3" key="1">
    <citation type="submission" date="2022-03" db="EMBL/GenBank/DDBJ databases">
        <authorList>
            <person name="Koch H."/>
        </authorList>
    </citation>
    <scope>NUCLEOTIDE SEQUENCE [LARGE SCALE GENOMIC DNA]</scope>
    <source>
        <strain evidence="2 3">G1</strain>
    </source>
</reference>
<dbReference type="Gene3D" id="1.20.1330.10">
    <property type="entry name" value="f41 fragment of flagellin, N-terminal domain"/>
    <property type="match status" value="1"/>
</dbReference>
<evidence type="ECO:0000259" key="1">
    <source>
        <dbReference type="Pfam" id="PF00669"/>
    </source>
</evidence>
<dbReference type="EMBL" id="OW150024">
    <property type="protein sequence ID" value="CAH2032603.1"/>
    <property type="molecule type" value="Genomic_DNA"/>
</dbReference>
<evidence type="ECO:0000313" key="3">
    <source>
        <dbReference type="Proteomes" id="UP001295463"/>
    </source>
</evidence>
<keyword evidence="2" id="KW-0282">Flagellum</keyword>
<dbReference type="InterPro" id="IPR001492">
    <property type="entry name" value="Flagellin"/>
</dbReference>
<organism evidence="2 3">
    <name type="scientific">Trichlorobacter ammonificans</name>
    <dbReference type="NCBI Taxonomy" id="2916410"/>
    <lineage>
        <taxon>Bacteria</taxon>
        <taxon>Pseudomonadati</taxon>
        <taxon>Thermodesulfobacteriota</taxon>
        <taxon>Desulfuromonadia</taxon>
        <taxon>Geobacterales</taxon>
        <taxon>Geobacteraceae</taxon>
        <taxon>Trichlorobacter</taxon>
    </lineage>
</organism>
<dbReference type="PANTHER" id="PTHR42792:SF2">
    <property type="entry name" value="FLAGELLIN"/>
    <property type="match status" value="1"/>
</dbReference>
<protein>
    <submittedName>
        <fullName evidence="2">Flagellin protein FlaA</fullName>
    </submittedName>
</protein>
<gene>
    <name evidence="2" type="ORF">GEAMG1_2767</name>
</gene>
<name>A0ABM9DBK1_9BACT</name>
<sequence length="303" mass="31759">MAISDISLTSGMRSNLLSLQNTNTLINRTQDRLSTGKKVNSALDNPTNFFAAQGHNSRAADLSIRKDGMSEAVQAVKAADAGIKAITSLIEAAKGVASAALSTANLTERANYANTYNTLMSQINQLASDSGYRGTNFLTKDDLTVEFAPVTNDATLKIKGFNATSVGLSLQKVGITGSYGGVTSATAESSTAATKRSTSTAWDNSVVSNGTNAIKSSSLQLESALSTLRTESSKLSANLSVITTRQAFTDTMINTLTTGADNLTLADMNEEGANMLMLQTRQNLGITSLSMASQAAQAVLRLF</sequence>
<keyword evidence="2" id="KW-0969">Cilium</keyword>